<dbReference type="SUPFAM" id="SSF56672">
    <property type="entry name" value="DNA/RNA polymerases"/>
    <property type="match status" value="1"/>
</dbReference>
<dbReference type="InterPro" id="IPR002156">
    <property type="entry name" value="RNaseH_domain"/>
</dbReference>
<sequence>MCAEPRAKHMKRLPFDRFFDSSTIGCRGGIWLLWKSDKLELDLIGSTEQEIHATVKVISSNLVWFLSAIYASPRAAERRILWNNLCIVADSHTLPWLITGDFNDIINSHDKRGGAPMSLSRTRAFLNCLNYCNVTDLGFKGPRFTWSNNRNLSQLIQERIDMAFANPDWRLMFSDAYVSHLPRTHSDHCPLLISFFKNQVEKGNKPFRFQKMWFNHLDFFPLVHSSWIGVEGDLSNRLNNVKENLKFWNKHSFGNVFRKKKKLLARLAGVEREIDISHSQFLLDLHKTLSQEYKAILKDEEDIWAMKSRVDWLNDGERNTRFFHVSTLVRRNYNRILRIQDANGVWTDNLEIIKGIIQQHFVSLFTTSHSDTSRVYNSGPRKIVALDDSAQTSLITPISDIEIQKTVWSFKPQKAPGPDGLHPCFFQRCWGILKEKFCGDIREIFSKKEMPKGLNDTLISLIPKIPNPEKVGHFRPIGLCNFDYKVVTKLIVRRLRPFLNDMISPYQASLIPGRNGVDNVILTQEIIHSFNKKKGKAGFMAVKLDLEKGYDRLEWGFIRKVLTFFKIPTELSDLIMSCISSSRISVFVNGFAMDDFCPSRGIRQGDPLSPYLFIMCMEFLSLSILETYDNKNWQPVKISRNNPVFSHLIFADDIVLFGRADKKTATAMVNVLSLFCNESGQCINLEKSKVFFSKNTPMSQRTNIVNILGVNETYDLGRYLGYPLHTSRVKKDDYLFIVDKMRGKLAGWKSRLLSTAGRLVLTQSVLESIPAYSMQCRALPASICNEIDQICRNFLWGEEEGKKKLHLLNWKDVTKPKYAGGLGLKEARLFNKAILGKLVWSFKRDPNTLWASSLTAKYGNDLNIKNKSSSLTWRAMVWANELVENGTIKSVYSGKETSFWFEDWTCLGTIRSLVLGPLNFGEEFLTVEQFFSQNHLFSFSLPHDIFSVIIATPLQTFVSKSDTFLWKASNDGQYTVQSAYNLAKGIGQVDQFWKWVWSLKFLPKLKFFLWEVILGIVPTRSLLFHRGFIVNLSCPFCNSEEETLQHLFRDCIVTQTFWQQAGFIFQPTSPFDLWLKDNLLRKDYHQNPSIPFSLLFTHLLWEIWLERNQVVFKNVRVRENLVSRAFNKAVEFFSLTGRIKRVQSISAPVSWKPPDQGWFKVNCDGSSLGNPGKAGAGSLLRDEMGNWIAGTSRHIGRASNFLAELWALKDGLALAKSLNVKKIIVELDATAIISAVTSQYDTNTNVKYMAIIDECMWMLKQFEQVKI</sequence>
<comment type="caution">
    <text evidence="3">The sequence shown here is derived from an EMBL/GenBank/DDBJ whole genome shotgun (WGS) entry which is preliminary data.</text>
</comment>
<evidence type="ECO:0000259" key="1">
    <source>
        <dbReference type="PROSITE" id="PS50878"/>
    </source>
</evidence>
<dbReference type="OMA" id="IVENIPW"/>
<dbReference type="EMBL" id="AWWV01009621">
    <property type="protein sequence ID" value="OMO85295.1"/>
    <property type="molecule type" value="Genomic_DNA"/>
</dbReference>
<dbReference type="PANTHER" id="PTHR33116">
    <property type="entry name" value="REVERSE TRANSCRIPTASE ZINC-BINDING DOMAIN-CONTAINING PROTEIN-RELATED-RELATED"/>
    <property type="match status" value="1"/>
</dbReference>
<dbReference type="Gramene" id="OMO85295">
    <property type="protein sequence ID" value="OMO85295"/>
    <property type="gene ID" value="CCACVL1_10289"/>
</dbReference>
<keyword evidence="3" id="KW-0548">Nucleotidyltransferase</keyword>
<dbReference type="SUPFAM" id="SSF53098">
    <property type="entry name" value="Ribonuclease H-like"/>
    <property type="match status" value="1"/>
</dbReference>
<dbReference type="OrthoDB" id="1000146at2759"/>
<dbReference type="Pfam" id="PF13966">
    <property type="entry name" value="zf-RVT"/>
    <property type="match status" value="1"/>
</dbReference>
<proteinExistence type="predicted"/>
<dbReference type="InterPro" id="IPR000477">
    <property type="entry name" value="RT_dom"/>
</dbReference>
<dbReference type="CDD" id="cd01650">
    <property type="entry name" value="RT_nLTR_like"/>
    <property type="match status" value="1"/>
</dbReference>
<dbReference type="AlphaFoldDB" id="A0A1R3IRS5"/>
<dbReference type="Proteomes" id="UP000188268">
    <property type="component" value="Unassembled WGS sequence"/>
</dbReference>
<dbReference type="GO" id="GO:0003964">
    <property type="term" value="F:RNA-directed DNA polymerase activity"/>
    <property type="evidence" value="ECO:0007669"/>
    <property type="project" value="UniProtKB-KW"/>
</dbReference>
<dbReference type="Gene3D" id="3.30.420.10">
    <property type="entry name" value="Ribonuclease H-like superfamily/Ribonuclease H"/>
    <property type="match status" value="1"/>
</dbReference>
<reference evidence="3 4" key="1">
    <citation type="submission" date="2013-09" db="EMBL/GenBank/DDBJ databases">
        <title>Corchorus capsularis genome sequencing.</title>
        <authorList>
            <person name="Alam M."/>
            <person name="Haque M.S."/>
            <person name="Islam M.S."/>
            <person name="Emdad E.M."/>
            <person name="Islam M.M."/>
            <person name="Ahmed B."/>
            <person name="Halim A."/>
            <person name="Hossen Q.M.M."/>
            <person name="Hossain M.Z."/>
            <person name="Ahmed R."/>
            <person name="Khan M.M."/>
            <person name="Islam R."/>
            <person name="Rashid M.M."/>
            <person name="Khan S.A."/>
            <person name="Rahman M.S."/>
            <person name="Alam M."/>
        </authorList>
    </citation>
    <scope>NUCLEOTIDE SEQUENCE [LARGE SCALE GENOMIC DNA]</scope>
    <source>
        <strain evidence="4">cv. CVL-1</strain>
        <tissue evidence="3">Whole seedling</tissue>
    </source>
</reference>
<dbReference type="Gene3D" id="3.60.10.10">
    <property type="entry name" value="Endonuclease/exonuclease/phosphatase"/>
    <property type="match status" value="1"/>
</dbReference>
<dbReference type="CDD" id="cd06222">
    <property type="entry name" value="RNase_H_like"/>
    <property type="match status" value="1"/>
</dbReference>
<dbReference type="Pfam" id="PF00078">
    <property type="entry name" value="RVT_1"/>
    <property type="match status" value="1"/>
</dbReference>
<dbReference type="SUPFAM" id="SSF56219">
    <property type="entry name" value="DNase I-like"/>
    <property type="match status" value="1"/>
</dbReference>
<dbReference type="STRING" id="210143.A0A1R3IRS5"/>
<dbReference type="InterPro" id="IPR044730">
    <property type="entry name" value="RNase_H-like_dom_plant"/>
</dbReference>
<evidence type="ECO:0000313" key="3">
    <source>
        <dbReference type="EMBL" id="OMO85295.1"/>
    </source>
</evidence>
<accession>A0A1R3IRS5</accession>
<dbReference type="PROSITE" id="PS50878">
    <property type="entry name" value="RT_POL"/>
    <property type="match status" value="1"/>
</dbReference>
<dbReference type="InterPro" id="IPR036691">
    <property type="entry name" value="Endo/exonu/phosph_ase_sf"/>
</dbReference>
<dbReference type="Pfam" id="PF03372">
    <property type="entry name" value="Exo_endo_phos"/>
    <property type="match status" value="1"/>
</dbReference>
<keyword evidence="4" id="KW-1185">Reference proteome</keyword>
<evidence type="ECO:0000259" key="2">
    <source>
        <dbReference type="PROSITE" id="PS50879"/>
    </source>
</evidence>
<dbReference type="InterPro" id="IPR005135">
    <property type="entry name" value="Endo/exonuclease/phosphatase"/>
</dbReference>
<organism evidence="3 4">
    <name type="scientific">Corchorus capsularis</name>
    <name type="common">Jute</name>
    <dbReference type="NCBI Taxonomy" id="210143"/>
    <lineage>
        <taxon>Eukaryota</taxon>
        <taxon>Viridiplantae</taxon>
        <taxon>Streptophyta</taxon>
        <taxon>Embryophyta</taxon>
        <taxon>Tracheophyta</taxon>
        <taxon>Spermatophyta</taxon>
        <taxon>Magnoliopsida</taxon>
        <taxon>eudicotyledons</taxon>
        <taxon>Gunneridae</taxon>
        <taxon>Pentapetalae</taxon>
        <taxon>rosids</taxon>
        <taxon>malvids</taxon>
        <taxon>Malvales</taxon>
        <taxon>Malvaceae</taxon>
        <taxon>Grewioideae</taxon>
        <taxon>Apeibeae</taxon>
        <taxon>Corchorus</taxon>
    </lineage>
</organism>
<keyword evidence="3" id="KW-0695">RNA-directed DNA polymerase</keyword>
<dbReference type="InterPro" id="IPR036397">
    <property type="entry name" value="RNaseH_sf"/>
</dbReference>
<protein>
    <submittedName>
        <fullName evidence="3">Reverse transcriptase</fullName>
    </submittedName>
</protein>
<dbReference type="GO" id="GO:0004523">
    <property type="term" value="F:RNA-DNA hybrid ribonuclease activity"/>
    <property type="evidence" value="ECO:0007669"/>
    <property type="project" value="InterPro"/>
</dbReference>
<dbReference type="GO" id="GO:0003676">
    <property type="term" value="F:nucleic acid binding"/>
    <property type="evidence" value="ECO:0007669"/>
    <property type="project" value="InterPro"/>
</dbReference>
<dbReference type="InterPro" id="IPR026960">
    <property type="entry name" value="RVT-Znf"/>
</dbReference>
<dbReference type="Pfam" id="PF13456">
    <property type="entry name" value="RVT_3"/>
    <property type="match status" value="1"/>
</dbReference>
<dbReference type="PROSITE" id="PS50879">
    <property type="entry name" value="RNASE_H_1"/>
    <property type="match status" value="1"/>
</dbReference>
<name>A0A1R3IRS5_COCAP</name>
<gene>
    <name evidence="3" type="ORF">CCACVL1_10289</name>
</gene>
<dbReference type="InterPro" id="IPR012337">
    <property type="entry name" value="RNaseH-like_sf"/>
</dbReference>
<dbReference type="PANTHER" id="PTHR33116:SF70">
    <property type="entry name" value="NON-LTR RETROELEMENT REVERSE TRANSCRIPTASE-LIKE PROTEIN"/>
    <property type="match status" value="1"/>
</dbReference>
<evidence type="ECO:0000313" key="4">
    <source>
        <dbReference type="Proteomes" id="UP000188268"/>
    </source>
</evidence>
<dbReference type="InterPro" id="IPR043502">
    <property type="entry name" value="DNA/RNA_pol_sf"/>
</dbReference>
<feature type="domain" description="Reverse transcriptase" evidence="1">
    <location>
        <begin position="443"/>
        <end position="724"/>
    </location>
</feature>
<keyword evidence="3" id="KW-0808">Transferase</keyword>
<feature type="domain" description="RNase H type-1" evidence="2">
    <location>
        <begin position="1155"/>
        <end position="1267"/>
    </location>
</feature>